<gene>
    <name evidence="9 13" type="primary">rpsD</name>
    <name evidence="13" type="ORF">EUAN_10100</name>
</gene>
<dbReference type="SMART" id="SM00363">
    <property type="entry name" value="S4"/>
    <property type="match status" value="1"/>
</dbReference>
<keyword evidence="3 9" id="KW-0699">rRNA-binding</keyword>
<dbReference type="NCBIfam" id="TIGR01017">
    <property type="entry name" value="rpsD_bact"/>
    <property type="match status" value="1"/>
</dbReference>
<keyword evidence="14" id="KW-1185">Reference proteome</keyword>
<feature type="domain" description="Small ribosomal subunit protein uS4 N-terminal" evidence="12">
    <location>
        <begin position="3"/>
        <end position="98"/>
    </location>
</feature>
<dbReference type="EMBL" id="MKIE01000003">
    <property type="protein sequence ID" value="OHW62448.1"/>
    <property type="molecule type" value="Genomic_DNA"/>
</dbReference>
<dbReference type="HAMAP" id="MF_01306_B">
    <property type="entry name" value="Ribosomal_uS4_B"/>
    <property type="match status" value="1"/>
</dbReference>
<dbReference type="InterPro" id="IPR001912">
    <property type="entry name" value="Ribosomal_uS4_N"/>
</dbReference>
<organism evidence="13 14">
    <name type="scientific">Andreesenia angusta</name>
    <dbReference type="NCBI Taxonomy" id="39480"/>
    <lineage>
        <taxon>Bacteria</taxon>
        <taxon>Bacillati</taxon>
        <taxon>Bacillota</taxon>
        <taxon>Tissierellia</taxon>
        <taxon>Tissierellales</taxon>
        <taxon>Gottschalkiaceae</taxon>
        <taxon>Andreesenia</taxon>
    </lineage>
</organism>
<dbReference type="PROSITE" id="PS00632">
    <property type="entry name" value="RIBOSOMAL_S4"/>
    <property type="match status" value="1"/>
</dbReference>
<dbReference type="AlphaFoldDB" id="A0A1S1V762"/>
<comment type="subunit">
    <text evidence="7 9">Part of the 30S ribosomal subunit. Contacts protein S5. The interaction surface between S4 and S5 is involved in control of translational fidelity.</text>
</comment>
<dbReference type="GO" id="GO:0003735">
    <property type="term" value="F:structural constituent of ribosome"/>
    <property type="evidence" value="ECO:0007669"/>
    <property type="project" value="InterPro"/>
</dbReference>
<comment type="caution">
    <text evidence="13">The sequence shown here is derived from an EMBL/GenBank/DDBJ whole genome shotgun (WGS) entry which is preliminary data.</text>
</comment>
<dbReference type="FunFam" id="1.10.1050.10:FF:000001">
    <property type="entry name" value="30S ribosomal protein S4"/>
    <property type="match status" value="1"/>
</dbReference>
<comment type="similarity">
    <text evidence="2 9 10">Belongs to the universal ribosomal protein uS4 family.</text>
</comment>
<reference evidence="13 14" key="1">
    <citation type="submission" date="2016-09" db="EMBL/GenBank/DDBJ databases">
        <title>Genome sequence of Eubacterium angustum.</title>
        <authorList>
            <person name="Poehlein A."/>
            <person name="Daniel R."/>
        </authorList>
    </citation>
    <scope>NUCLEOTIDE SEQUENCE [LARGE SCALE GENOMIC DNA]</scope>
    <source>
        <strain evidence="13 14">DSM 1989</strain>
    </source>
</reference>
<dbReference type="Pfam" id="PF01479">
    <property type="entry name" value="S4"/>
    <property type="match status" value="1"/>
</dbReference>
<comment type="function">
    <text evidence="9">With S5 and S12 plays an important role in translational accuracy.</text>
</comment>
<dbReference type="RefSeq" id="WP_071062330.1">
    <property type="nucleotide sequence ID" value="NZ_MKIE01000003.1"/>
</dbReference>
<keyword evidence="4 9" id="KW-0694">RNA-binding</keyword>
<dbReference type="SUPFAM" id="SSF55174">
    <property type="entry name" value="Alpha-L RNA-binding motif"/>
    <property type="match status" value="1"/>
</dbReference>
<dbReference type="PROSITE" id="PS50889">
    <property type="entry name" value="S4"/>
    <property type="match status" value="1"/>
</dbReference>
<dbReference type="Gene3D" id="1.10.1050.10">
    <property type="entry name" value="Ribosomal Protein S4 Delta 41, Chain A, domain 1"/>
    <property type="match status" value="1"/>
</dbReference>
<dbReference type="Proteomes" id="UP000180254">
    <property type="component" value="Unassembled WGS sequence"/>
</dbReference>
<dbReference type="GO" id="GO:0019843">
    <property type="term" value="F:rRNA binding"/>
    <property type="evidence" value="ECO:0007669"/>
    <property type="project" value="UniProtKB-UniRule"/>
</dbReference>
<evidence type="ECO:0000256" key="1">
    <source>
        <dbReference type="ARBA" id="ARBA00003866"/>
    </source>
</evidence>
<dbReference type="Gene3D" id="3.10.290.10">
    <property type="entry name" value="RNA-binding S4 domain"/>
    <property type="match status" value="1"/>
</dbReference>
<protein>
    <recommendedName>
        <fullName evidence="8 9">Small ribosomal subunit protein uS4</fullName>
    </recommendedName>
</protein>
<accession>A0A1S1V762</accession>
<dbReference type="PANTHER" id="PTHR11831:SF4">
    <property type="entry name" value="SMALL RIBOSOMAL SUBUNIT PROTEIN US4M"/>
    <property type="match status" value="1"/>
</dbReference>
<feature type="domain" description="RNA-binding S4" evidence="11">
    <location>
        <begin position="99"/>
        <end position="162"/>
    </location>
</feature>
<dbReference type="GO" id="GO:0006412">
    <property type="term" value="P:translation"/>
    <property type="evidence" value="ECO:0007669"/>
    <property type="project" value="UniProtKB-UniRule"/>
</dbReference>
<name>A0A1S1V762_9FIRM</name>
<evidence type="ECO:0000256" key="4">
    <source>
        <dbReference type="ARBA" id="ARBA00022884"/>
    </source>
</evidence>
<dbReference type="SMART" id="SM01390">
    <property type="entry name" value="Ribosomal_S4"/>
    <property type="match status" value="1"/>
</dbReference>
<dbReference type="InterPro" id="IPR018079">
    <property type="entry name" value="Ribosomal_uS4_CS"/>
</dbReference>
<dbReference type="FunFam" id="3.10.290.10:FF:000001">
    <property type="entry name" value="30S ribosomal protein S4"/>
    <property type="match status" value="1"/>
</dbReference>
<dbReference type="InterPro" id="IPR036986">
    <property type="entry name" value="S4_RNA-bd_sf"/>
</dbReference>
<dbReference type="NCBIfam" id="NF003717">
    <property type="entry name" value="PRK05327.1"/>
    <property type="match status" value="1"/>
</dbReference>
<dbReference type="PANTHER" id="PTHR11831">
    <property type="entry name" value="30S 40S RIBOSOMAL PROTEIN"/>
    <property type="match status" value="1"/>
</dbReference>
<dbReference type="InterPro" id="IPR002942">
    <property type="entry name" value="S4_RNA-bd"/>
</dbReference>
<evidence type="ECO:0000256" key="9">
    <source>
        <dbReference type="HAMAP-Rule" id="MF_01306"/>
    </source>
</evidence>
<evidence type="ECO:0000256" key="10">
    <source>
        <dbReference type="RuleBase" id="RU003699"/>
    </source>
</evidence>
<evidence type="ECO:0000256" key="8">
    <source>
        <dbReference type="ARBA" id="ARBA00035254"/>
    </source>
</evidence>
<evidence type="ECO:0000259" key="12">
    <source>
        <dbReference type="SMART" id="SM01390"/>
    </source>
</evidence>
<keyword evidence="6 9" id="KW-0687">Ribonucleoprotein</keyword>
<evidence type="ECO:0000256" key="3">
    <source>
        <dbReference type="ARBA" id="ARBA00022730"/>
    </source>
</evidence>
<sequence length="210" mass="24156">MARYTGPVCRLCRREGQKLYLKSDKCYTDKCPMNTRNYAPGQHGQARTKKLSEYGVQLREKQKVRRYYGILEKPMLKYFLMADKMQGITGENLLKVLESRLDNVVFRMGLASSRIEARQLVVHGHFLVNGKKVDIPSYLTSVGDVIEVKEKSKKSPKFKHIQENSQGNTPSWVESDMENLSGKIVAESTREDIDLPIEEHLIVELYSKNK</sequence>
<evidence type="ECO:0000313" key="13">
    <source>
        <dbReference type="EMBL" id="OHW62448.1"/>
    </source>
</evidence>
<evidence type="ECO:0000256" key="5">
    <source>
        <dbReference type="ARBA" id="ARBA00022980"/>
    </source>
</evidence>
<dbReference type="CDD" id="cd00165">
    <property type="entry name" value="S4"/>
    <property type="match status" value="1"/>
</dbReference>
<keyword evidence="5 9" id="KW-0689">Ribosomal protein</keyword>
<dbReference type="GO" id="GO:0015935">
    <property type="term" value="C:small ribosomal subunit"/>
    <property type="evidence" value="ECO:0007669"/>
    <property type="project" value="InterPro"/>
</dbReference>
<dbReference type="OrthoDB" id="9803672at2"/>
<dbReference type="STRING" id="39480.EUAN_10100"/>
<comment type="function">
    <text evidence="1 9">One of the primary rRNA binding proteins, it binds directly to 16S rRNA where it nucleates assembly of the body of the 30S subunit.</text>
</comment>
<dbReference type="InterPro" id="IPR022801">
    <property type="entry name" value="Ribosomal_uS4"/>
</dbReference>
<evidence type="ECO:0000259" key="11">
    <source>
        <dbReference type="SMART" id="SM00363"/>
    </source>
</evidence>
<dbReference type="InterPro" id="IPR005709">
    <property type="entry name" value="Ribosomal_uS4_bac-type"/>
</dbReference>
<proteinExistence type="inferred from homology"/>
<dbReference type="Pfam" id="PF00163">
    <property type="entry name" value="Ribosomal_S4"/>
    <property type="match status" value="1"/>
</dbReference>
<evidence type="ECO:0000256" key="6">
    <source>
        <dbReference type="ARBA" id="ARBA00023274"/>
    </source>
</evidence>
<evidence type="ECO:0000256" key="2">
    <source>
        <dbReference type="ARBA" id="ARBA00007465"/>
    </source>
</evidence>
<evidence type="ECO:0000256" key="7">
    <source>
        <dbReference type="ARBA" id="ARBA00025813"/>
    </source>
</evidence>
<dbReference type="GO" id="GO:0042274">
    <property type="term" value="P:ribosomal small subunit biogenesis"/>
    <property type="evidence" value="ECO:0007669"/>
    <property type="project" value="TreeGrafter"/>
</dbReference>
<evidence type="ECO:0000313" key="14">
    <source>
        <dbReference type="Proteomes" id="UP000180254"/>
    </source>
</evidence>